<dbReference type="Gene3D" id="3.10.20.310">
    <property type="entry name" value="membrane protein fhac"/>
    <property type="match status" value="1"/>
</dbReference>
<sequence length="721" mass="81772">MSESIWAQQTTEKPKIGLVLSGGGAKGLAHIGVLKEIEKAGIKIDYIGGTSMGAIIGGLYACGFTAHELDSIFSDLDPDAIIQDFIPRTNKTFYEKHNDEVYAVTLPFQNFKISVPKGFSKGLYNYNLFSKLTHNYRHVRDFNQLKIPFLCIATDVETGKEVVFREGSLPMCLAASGAFPSLFSPVEIDGRFYVDGGVVNNFPVEEVRKMGADIIIGVDVQDGLKNINDIGGATGVLVQISNFNTVEKMEEKKKLTDIYIKPDIKGFTVISFDQGQEIIKNGEEAARKISAQLKALGTNYETVSQRKSRSDSLYVSGISIQGYKNYTRSYFLGKLRLKSWNNISYDDLNNGVNNLNATQNFTSIKYKLANDGEYDVLTFDVEENPVKTYLKLGVHYDDLFKSSALVNITKKNLFVKNDLGYIDFIIGDNTRYNLEYYIDNGFNWSFGFKSDFDQFSKASKTDFKNGTVLESINKESIDLDYKLVSNKLYAQTIFAQKFLLGAGLGHDFYDISSNDLPTYNKYIDYSSYYSLFGFLKYDSFSNKYFPKNGWYFFGDFQHTFYSTDYNRDFSPFYLLKADMAYVRTFFKKISVKIQSEGGFTIGERINPMYDFVLGGYGFHKFANFGSFFGYNFLDLSGDSYVKGSINLDCEFIKKNHVNFTANLSNIGNRIFASNEWISKPNYTGYALGYGLETLLGPLEIKHSWSPDTRKHYTWFTVGFWF</sequence>
<proteinExistence type="predicted"/>
<dbReference type="Pfam" id="PF01734">
    <property type="entry name" value="Patatin"/>
    <property type="match status" value="1"/>
</dbReference>
<comment type="caution">
    <text evidence="6">The sequence shown here is derived from an EMBL/GenBank/DDBJ whole genome shotgun (WGS) entry which is preliminary data.</text>
</comment>
<evidence type="ECO:0000259" key="5">
    <source>
        <dbReference type="PROSITE" id="PS51635"/>
    </source>
</evidence>
<protein>
    <submittedName>
        <fullName evidence="6">Patatin-like phospholipase family protein</fullName>
    </submittedName>
</protein>
<evidence type="ECO:0000313" key="6">
    <source>
        <dbReference type="EMBL" id="MCL9808252.1"/>
    </source>
</evidence>
<dbReference type="Gene3D" id="3.40.1090.10">
    <property type="entry name" value="Cytosolic phospholipase A2 catalytic domain"/>
    <property type="match status" value="2"/>
</dbReference>
<keyword evidence="3 4" id="KW-0443">Lipid metabolism</keyword>
<dbReference type="Pfam" id="PF19143">
    <property type="entry name" value="Omp85_2"/>
    <property type="match status" value="1"/>
</dbReference>
<dbReference type="PROSITE" id="PS51635">
    <property type="entry name" value="PNPLA"/>
    <property type="match status" value="1"/>
</dbReference>
<feature type="active site" description="Proton acceptor" evidence="4">
    <location>
        <position position="195"/>
    </location>
</feature>
<reference evidence="6 7" key="1">
    <citation type="submission" date="2022-05" db="EMBL/GenBank/DDBJ databases">
        <title>Flavobacterium sp., isolated from activated sludge.</title>
        <authorList>
            <person name="Ran Q."/>
        </authorList>
    </citation>
    <scope>NUCLEOTIDE SEQUENCE [LARGE SCALE GENOMIC DNA]</scope>
    <source>
        <strain evidence="6 7">HXWNR70</strain>
    </source>
</reference>
<dbReference type="Proteomes" id="UP001317191">
    <property type="component" value="Unassembled WGS sequence"/>
</dbReference>
<evidence type="ECO:0000256" key="2">
    <source>
        <dbReference type="ARBA" id="ARBA00022963"/>
    </source>
</evidence>
<evidence type="ECO:0000256" key="3">
    <source>
        <dbReference type="ARBA" id="ARBA00023098"/>
    </source>
</evidence>
<accession>A0ABT0TLB4</accession>
<keyword evidence="1 4" id="KW-0378">Hydrolase</keyword>
<feature type="active site" description="Nucleophile" evidence="4">
    <location>
        <position position="51"/>
    </location>
</feature>
<evidence type="ECO:0000256" key="4">
    <source>
        <dbReference type="PROSITE-ProRule" id="PRU01161"/>
    </source>
</evidence>
<evidence type="ECO:0000256" key="1">
    <source>
        <dbReference type="ARBA" id="ARBA00022801"/>
    </source>
</evidence>
<gene>
    <name evidence="6" type="ORF">NAT50_02675</name>
</gene>
<feature type="short sequence motif" description="GXSXG" evidence="4">
    <location>
        <begin position="49"/>
        <end position="53"/>
    </location>
</feature>
<name>A0ABT0TLB4_9FLAO</name>
<dbReference type="InterPro" id="IPR016035">
    <property type="entry name" value="Acyl_Trfase/lysoPLipase"/>
</dbReference>
<feature type="short sequence motif" description="DGA/G" evidence="4">
    <location>
        <begin position="195"/>
        <end position="197"/>
    </location>
</feature>
<keyword evidence="7" id="KW-1185">Reference proteome</keyword>
<dbReference type="RefSeq" id="WP_250591208.1">
    <property type="nucleotide sequence ID" value="NZ_JAMLJM010000001.1"/>
</dbReference>
<dbReference type="PANTHER" id="PTHR14226">
    <property type="entry name" value="NEUROPATHY TARGET ESTERASE/SWISS CHEESE D.MELANOGASTER"/>
    <property type="match status" value="1"/>
</dbReference>
<dbReference type="InterPro" id="IPR050301">
    <property type="entry name" value="NTE"/>
</dbReference>
<organism evidence="6 7">
    <name type="scientific">Flavobacterium luminosum</name>
    <dbReference type="NCBI Taxonomy" id="2949086"/>
    <lineage>
        <taxon>Bacteria</taxon>
        <taxon>Pseudomonadati</taxon>
        <taxon>Bacteroidota</taxon>
        <taxon>Flavobacteriia</taxon>
        <taxon>Flavobacteriales</taxon>
        <taxon>Flavobacteriaceae</taxon>
        <taxon>Flavobacterium</taxon>
    </lineage>
</organism>
<dbReference type="SUPFAM" id="SSF52151">
    <property type="entry name" value="FabD/lysophospholipase-like"/>
    <property type="match status" value="1"/>
</dbReference>
<dbReference type="PANTHER" id="PTHR14226:SF76">
    <property type="entry name" value="NTE FAMILY PROTEIN RSSA"/>
    <property type="match status" value="1"/>
</dbReference>
<dbReference type="InterPro" id="IPR002641">
    <property type="entry name" value="PNPLA_dom"/>
</dbReference>
<feature type="domain" description="PNPLA" evidence="5">
    <location>
        <begin position="18"/>
        <end position="208"/>
    </location>
</feature>
<dbReference type="CDD" id="cd07205">
    <property type="entry name" value="Pat_PNPLA6_PNPLA7_NTE1_like"/>
    <property type="match status" value="1"/>
</dbReference>
<keyword evidence="2 4" id="KW-0442">Lipid degradation</keyword>
<evidence type="ECO:0000313" key="7">
    <source>
        <dbReference type="Proteomes" id="UP001317191"/>
    </source>
</evidence>
<feature type="short sequence motif" description="GXGXXG" evidence="4">
    <location>
        <begin position="22"/>
        <end position="27"/>
    </location>
</feature>
<dbReference type="InterPro" id="IPR043864">
    <property type="entry name" value="Omp85-like_dom"/>
</dbReference>
<dbReference type="EMBL" id="JAMLJM010000001">
    <property type="protein sequence ID" value="MCL9808252.1"/>
    <property type="molecule type" value="Genomic_DNA"/>
</dbReference>